<evidence type="ECO:0000256" key="1">
    <source>
        <dbReference type="SAM" id="Phobius"/>
    </source>
</evidence>
<organism evidence="3 4">
    <name type="scientific">Pelosinus fermentans JBW45</name>
    <dbReference type="NCBI Taxonomy" id="1192197"/>
    <lineage>
        <taxon>Bacteria</taxon>
        <taxon>Bacillati</taxon>
        <taxon>Bacillota</taxon>
        <taxon>Negativicutes</taxon>
        <taxon>Selenomonadales</taxon>
        <taxon>Sporomusaceae</taxon>
        <taxon>Pelosinus</taxon>
    </lineage>
</organism>
<keyword evidence="1" id="KW-0812">Transmembrane</keyword>
<keyword evidence="1" id="KW-0472">Membrane</keyword>
<protein>
    <submittedName>
        <fullName evidence="3">YcxB-like protein</fullName>
    </submittedName>
</protein>
<dbReference type="RefSeq" id="WP_007960404.1">
    <property type="nucleotide sequence ID" value="NZ_CP010978.1"/>
</dbReference>
<dbReference type="Proteomes" id="UP000005361">
    <property type="component" value="Chromosome"/>
</dbReference>
<evidence type="ECO:0000313" key="4">
    <source>
        <dbReference type="Proteomes" id="UP000005361"/>
    </source>
</evidence>
<feature type="transmembrane region" description="Helical" evidence="1">
    <location>
        <begin position="239"/>
        <end position="264"/>
    </location>
</feature>
<sequence length="272" mass="31319">METIRVPVKLELQDYQHFYRLSNEKWLYGFYGFFLSAIIGNIIVNDISGIAYILLILAILEFYKRINIKKQFKSNKLDQKEVVYEITSDGIEIISVDGSSNSNVRWDELFGVKQSRNMIFFMTGRSSGLIIPKRRITVTQVFRLEGLIKDNLGTKAFIKTNFLKYGAIGVLLNITTVILSATLNVSGQRLSDGYSMRHSIVTLVQLILMILTFGSGITFVIQCFRWLYGLFLPKHRIKFTQVFIAFLAFICMVVVIGVADYYVYRVWQLHKS</sequence>
<proteinExistence type="predicted"/>
<feature type="transmembrane region" description="Helical" evidence="1">
    <location>
        <begin position="26"/>
        <end position="44"/>
    </location>
</feature>
<dbReference type="AlphaFoldDB" id="I9NKI7"/>
<feature type="transmembrane region" description="Helical" evidence="1">
    <location>
        <begin position="50"/>
        <end position="66"/>
    </location>
</feature>
<reference evidence="3 4" key="1">
    <citation type="journal article" date="2015" name="Genome Announc.">
        <title>Complete Genome Sequence of Pelosinus fermentans JBW45, a Member of a Remarkably Competitive Group of Negativicutes in the Firmicutes Phylum.</title>
        <authorList>
            <person name="De Leon K.B."/>
            <person name="Utturkar S.M."/>
            <person name="Camilleri L.B."/>
            <person name="Elias D.A."/>
            <person name="Arkin A.P."/>
            <person name="Fields M.W."/>
            <person name="Brown S.D."/>
            <person name="Wall J.D."/>
        </authorList>
    </citation>
    <scope>NUCLEOTIDE SEQUENCE [LARGE SCALE GENOMIC DNA]</scope>
    <source>
        <strain evidence="3 4">JBW45</strain>
    </source>
</reference>
<accession>I9NKI7</accession>
<feature type="domain" description="YcxB-like C-terminal" evidence="2">
    <location>
        <begin position="87"/>
        <end position="137"/>
    </location>
</feature>
<gene>
    <name evidence="3" type="ORF">JBW_03756</name>
</gene>
<feature type="transmembrane region" description="Helical" evidence="1">
    <location>
        <begin position="203"/>
        <end position="227"/>
    </location>
</feature>
<dbReference type="OrthoDB" id="9819372at2"/>
<reference evidence="4" key="2">
    <citation type="submission" date="2015-02" db="EMBL/GenBank/DDBJ databases">
        <title>Complete Genome Sequence of Pelosinus fermentans JBW45.</title>
        <authorList>
            <person name="De Leon K.B."/>
            <person name="Utturkar S.M."/>
            <person name="Camilleri L.B."/>
            <person name="Arkin A.P."/>
            <person name="Fields M.W."/>
            <person name="Brown S.D."/>
            <person name="Wall J.D."/>
        </authorList>
    </citation>
    <scope>NUCLEOTIDE SEQUENCE [LARGE SCALE GENOMIC DNA]</scope>
    <source>
        <strain evidence="4">JBW45</strain>
    </source>
</reference>
<dbReference type="HOGENOM" id="CLU_1022516_0_0_9"/>
<dbReference type="STRING" id="1192197.JBW_03756"/>
<dbReference type="Pfam" id="PF14317">
    <property type="entry name" value="YcxB"/>
    <property type="match status" value="1"/>
</dbReference>
<evidence type="ECO:0000313" key="3">
    <source>
        <dbReference type="EMBL" id="AJQ29093.1"/>
    </source>
</evidence>
<name>I9NKI7_9FIRM</name>
<dbReference type="KEGG" id="pft:JBW_03756"/>
<evidence type="ECO:0000259" key="2">
    <source>
        <dbReference type="Pfam" id="PF14317"/>
    </source>
</evidence>
<dbReference type="EMBL" id="CP010978">
    <property type="protein sequence ID" value="AJQ29093.1"/>
    <property type="molecule type" value="Genomic_DNA"/>
</dbReference>
<feature type="transmembrane region" description="Helical" evidence="1">
    <location>
        <begin position="162"/>
        <end position="183"/>
    </location>
</feature>
<dbReference type="InterPro" id="IPR025588">
    <property type="entry name" value="YcxB-like_C"/>
</dbReference>
<keyword evidence="1" id="KW-1133">Transmembrane helix</keyword>